<keyword evidence="6" id="KW-0460">Magnesium</keyword>
<keyword evidence="8 10" id="KW-0717">Septation</keyword>
<evidence type="ECO:0000256" key="7">
    <source>
        <dbReference type="ARBA" id="ARBA00023134"/>
    </source>
</evidence>
<keyword evidence="7 10" id="KW-0342">GTP-binding</keyword>
<dbReference type="InterPro" id="IPR005225">
    <property type="entry name" value="Small_GTP-bd"/>
</dbReference>
<dbReference type="NCBIfam" id="TIGR00231">
    <property type="entry name" value="small_GTP"/>
    <property type="match status" value="1"/>
</dbReference>
<dbReference type="NCBIfam" id="TIGR03598">
    <property type="entry name" value="GTPase_YsxC"/>
    <property type="match status" value="1"/>
</dbReference>
<dbReference type="PROSITE" id="PS51706">
    <property type="entry name" value="G_ENGB"/>
    <property type="match status" value="1"/>
</dbReference>
<protein>
    <recommendedName>
        <fullName evidence="10">Probable GTP-binding protein EngB</fullName>
    </recommendedName>
</protein>
<keyword evidence="4" id="KW-0479">Metal-binding</keyword>
<evidence type="ECO:0000259" key="11">
    <source>
        <dbReference type="PROSITE" id="PS51706"/>
    </source>
</evidence>
<evidence type="ECO:0000256" key="10">
    <source>
        <dbReference type="HAMAP-Rule" id="MF_00321"/>
    </source>
</evidence>
<dbReference type="HAMAP" id="MF_00321">
    <property type="entry name" value="GTPase_EngB"/>
    <property type="match status" value="1"/>
</dbReference>
<dbReference type="InterPro" id="IPR019987">
    <property type="entry name" value="GTP-bd_ribosome_bio_YsxC"/>
</dbReference>
<evidence type="ECO:0000256" key="1">
    <source>
        <dbReference type="ARBA" id="ARBA00001946"/>
    </source>
</evidence>
<sequence length="196" mass="22777">MKIKNVELVKTIYSKKDKFPVPLNGEFVFVGRSNVGKSTLLNTLTGTNIAKISKKPGKTASVNFYKINNLFYFVDLPGYGFAKVSEKERIRWKQIIEMYFESRFWNIKIVFLLIDGRHELQKNDEQMINWLKDLDLQFSIILTKIDKLKMSEKSKMISYYKRLFGENYIIIPYSAITKEGVNEILNLVEVLGGAKN</sequence>
<comment type="cofactor">
    <cofactor evidence="1">
        <name>Mg(2+)</name>
        <dbReference type="ChEBI" id="CHEBI:18420"/>
    </cofactor>
</comment>
<dbReference type="Pfam" id="PF01926">
    <property type="entry name" value="MMR_HSR1"/>
    <property type="match status" value="1"/>
</dbReference>
<dbReference type="Gene3D" id="3.40.50.300">
    <property type="entry name" value="P-loop containing nucleotide triphosphate hydrolases"/>
    <property type="match status" value="1"/>
</dbReference>
<evidence type="ECO:0000256" key="6">
    <source>
        <dbReference type="ARBA" id="ARBA00022842"/>
    </source>
</evidence>
<keyword evidence="13" id="KW-1185">Reference proteome</keyword>
<proteinExistence type="inferred from homology"/>
<accession>A0ABM6GFL9</accession>
<comment type="function">
    <text evidence="10">Necessary for normal cell division and for the maintenance of normal septation.</text>
</comment>
<dbReference type="InterPro" id="IPR030393">
    <property type="entry name" value="G_ENGB_dom"/>
</dbReference>
<evidence type="ECO:0000256" key="2">
    <source>
        <dbReference type="ARBA" id="ARBA00009638"/>
    </source>
</evidence>
<organism evidence="12 13">
    <name type="scientific">Thermosipho melanesiensis</name>
    <dbReference type="NCBI Taxonomy" id="46541"/>
    <lineage>
        <taxon>Bacteria</taxon>
        <taxon>Thermotogati</taxon>
        <taxon>Thermotogota</taxon>
        <taxon>Thermotogae</taxon>
        <taxon>Thermotogales</taxon>
        <taxon>Fervidobacteriaceae</taxon>
        <taxon>Thermosipho</taxon>
    </lineage>
</organism>
<evidence type="ECO:0000313" key="13">
    <source>
        <dbReference type="Proteomes" id="UP000185490"/>
    </source>
</evidence>
<dbReference type="InterPro" id="IPR027417">
    <property type="entry name" value="P-loop_NTPase"/>
</dbReference>
<dbReference type="EMBL" id="CP007389">
    <property type="protein sequence ID" value="APT74399.1"/>
    <property type="molecule type" value="Genomic_DNA"/>
</dbReference>
<reference evidence="12 13" key="1">
    <citation type="submission" date="2014-02" db="EMBL/GenBank/DDBJ databases">
        <title>Diversity of Thermotogales isolates from hydrothermal vents.</title>
        <authorList>
            <person name="Haverkamp T.H.A."/>
            <person name="Lossouarn J."/>
            <person name="Geslin C."/>
            <person name="Nesbo C.L."/>
        </authorList>
    </citation>
    <scope>NUCLEOTIDE SEQUENCE [LARGE SCALE GENOMIC DNA]</scope>
    <source>
        <strain evidence="12 13">431</strain>
    </source>
</reference>
<dbReference type="RefSeq" id="WP_041426100.1">
    <property type="nucleotide sequence ID" value="NZ_CP007389.1"/>
</dbReference>
<evidence type="ECO:0000256" key="4">
    <source>
        <dbReference type="ARBA" id="ARBA00022723"/>
    </source>
</evidence>
<evidence type="ECO:0000256" key="9">
    <source>
        <dbReference type="ARBA" id="ARBA00023306"/>
    </source>
</evidence>
<keyword evidence="3 10" id="KW-0132">Cell division</keyword>
<feature type="domain" description="EngB-type G" evidence="11">
    <location>
        <begin position="23"/>
        <end position="194"/>
    </location>
</feature>
<evidence type="ECO:0000256" key="3">
    <source>
        <dbReference type="ARBA" id="ARBA00022618"/>
    </source>
</evidence>
<dbReference type="InterPro" id="IPR006073">
    <property type="entry name" value="GTP-bd"/>
</dbReference>
<evidence type="ECO:0000256" key="8">
    <source>
        <dbReference type="ARBA" id="ARBA00023210"/>
    </source>
</evidence>
<dbReference type="PANTHER" id="PTHR11649">
    <property type="entry name" value="MSS1/TRME-RELATED GTP-BINDING PROTEIN"/>
    <property type="match status" value="1"/>
</dbReference>
<dbReference type="CDD" id="cd01876">
    <property type="entry name" value="YihA_EngB"/>
    <property type="match status" value="1"/>
</dbReference>
<evidence type="ECO:0000256" key="5">
    <source>
        <dbReference type="ARBA" id="ARBA00022741"/>
    </source>
</evidence>
<evidence type="ECO:0000313" key="12">
    <source>
        <dbReference type="EMBL" id="APT74399.1"/>
    </source>
</evidence>
<gene>
    <name evidence="10" type="primary">engB</name>
    <name evidence="12" type="ORF">BW47_07945</name>
</gene>
<dbReference type="SUPFAM" id="SSF52540">
    <property type="entry name" value="P-loop containing nucleoside triphosphate hydrolases"/>
    <property type="match status" value="1"/>
</dbReference>
<dbReference type="PANTHER" id="PTHR11649:SF13">
    <property type="entry name" value="ENGB-TYPE G DOMAIN-CONTAINING PROTEIN"/>
    <property type="match status" value="1"/>
</dbReference>
<comment type="similarity">
    <text evidence="2 10">Belongs to the TRAFAC class TrmE-Era-EngA-EngB-Septin-like GTPase superfamily. EngB GTPase family.</text>
</comment>
<keyword evidence="5 10" id="KW-0547">Nucleotide-binding</keyword>
<name>A0ABM6GFL9_9BACT</name>
<keyword evidence="9 10" id="KW-0131">Cell cycle</keyword>
<dbReference type="Proteomes" id="UP000185490">
    <property type="component" value="Chromosome"/>
</dbReference>